<organism evidence="1 2">
    <name type="scientific">Deinobacterium chartae</name>
    <dbReference type="NCBI Taxonomy" id="521158"/>
    <lineage>
        <taxon>Bacteria</taxon>
        <taxon>Thermotogati</taxon>
        <taxon>Deinococcota</taxon>
        <taxon>Deinococci</taxon>
        <taxon>Deinococcales</taxon>
        <taxon>Deinococcaceae</taxon>
        <taxon>Deinobacterium</taxon>
    </lineage>
</organism>
<dbReference type="Proteomes" id="UP000569951">
    <property type="component" value="Unassembled WGS sequence"/>
</dbReference>
<accession>A0A841I0U9</accession>
<sequence>MLKYAPWALLALIALGIVVALLPTPRVEAGAGVQLSGVSMRLYPAQDPDAVWVFRTDRIAYNPQKGESRLEGLQNGERRVRGKLDMTIRTDQLTIDAYDNLRTPQAVLTIPEQCATITLGDPQGGVPVLIDQDRGFSGPSVRMETPSYTLVGKSISAPFDLGADTSIRGAEFVGDLDSPFECVGGKVVNKGART</sequence>
<dbReference type="EMBL" id="JACHHG010000010">
    <property type="protein sequence ID" value="MBB6099297.1"/>
    <property type="molecule type" value="Genomic_DNA"/>
</dbReference>
<reference evidence="1 2" key="1">
    <citation type="submission" date="2020-08" db="EMBL/GenBank/DDBJ databases">
        <title>Genomic Encyclopedia of Type Strains, Phase IV (KMG-IV): sequencing the most valuable type-strain genomes for metagenomic binning, comparative biology and taxonomic classification.</title>
        <authorList>
            <person name="Goeker M."/>
        </authorList>
    </citation>
    <scope>NUCLEOTIDE SEQUENCE [LARGE SCALE GENOMIC DNA]</scope>
    <source>
        <strain evidence="1 2">DSM 21458</strain>
    </source>
</reference>
<evidence type="ECO:0008006" key="3">
    <source>
        <dbReference type="Google" id="ProtNLM"/>
    </source>
</evidence>
<evidence type="ECO:0000313" key="2">
    <source>
        <dbReference type="Proteomes" id="UP000569951"/>
    </source>
</evidence>
<gene>
    <name evidence="1" type="ORF">HNR42_002735</name>
</gene>
<name>A0A841I0U9_9DEIO</name>
<protein>
    <recommendedName>
        <fullName evidence="3">LPS export ABC transporter periplasmic protein LptC</fullName>
    </recommendedName>
</protein>
<keyword evidence="2" id="KW-1185">Reference proteome</keyword>
<comment type="caution">
    <text evidence="1">The sequence shown here is derived from an EMBL/GenBank/DDBJ whole genome shotgun (WGS) entry which is preliminary data.</text>
</comment>
<evidence type="ECO:0000313" key="1">
    <source>
        <dbReference type="EMBL" id="MBB6099297.1"/>
    </source>
</evidence>
<proteinExistence type="predicted"/>
<dbReference type="RefSeq" id="WP_183988049.1">
    <property type="nucleotide sequence ID" value="NZ_JACHHG010000010.1"/>
</dbReference>
<dbReference type="AlphaFoldDB" id="A0A841I0U9"/>